<evidence type="ECO:0008006" key="4">
    <source>
        <dbReference type="Google" id="ProtNLM"/>
    </source>
</evidence>
<gene>
    <name evidence="3" type="ORF">ACAT0790_LOCUS68146</name>
</gene>
<proteinExistence type="predicted"/>
<keyword evidence="1" id="KW-0472">Membrane</keyword>
<protein>
    <recommendedName>
        <fullName evidence="4">Reelin domain-containing protein</fullName>
    </recommendedName>
</protein>
<evidence type="ECO:0000256" key="1">
    <source>
        <dbReference type="SAM" id="Phobius"/>
    </source>
</evidence>
<accession>A0A7S1SF36</accession>
<feature type="signal peptide" evidence="2">
    <location>
        <begin position="1"/>
        <end position="20"/>
    </location>
</feature>
<evidence type="ECO:0000256" key="2">
    <source>
        <dbReference type="SAM" id="SignalP"/>
    </source>
</evidence>
<feature type="chain" id="PRO_5030589127" description="Reelin domain-containing protein" evidence="2">
    <location>
        <begin position="21"/>
        <end position="221"/>
    </location>
</feature>
<keyword evidence="1" id="KW-0812">Transmembrane</keyword>
<keyword evidence="2" id="KW-0732">Signal</keyword>
<sequence>MAVVLARLAIAAAAARQASAHASYWWTRGGGCRQPAAGDLMMGNLAVEAGVTNEVVLAGTGGSYSPGSQHTLQISTAASEHLLYASSGSFSTPSAGGTGPPSYLNLTCVERTVAWGGDQAAPLAGQRSVTWTAPSAGTGTVSFTLAVAAGYGPVTIYVHSVTEGLEMAANYTITTEAPTTTSTNSTPARVDTSASGGPIQVPWIAALFAFAALVATGVAGR</sequence>
<dbReference type="AlphaFoldDB" id="A0A7S1SF36"/>
<name>A0A7S1SF36_ALECA</name>
<keyword evidence="1" id="KW-1133">Transmembrane helix</keyword>
<feature type="transmembrane region" description="Helical" evidence="1">
    <location>
        <begin position="201"/>
        <end position="220"/>
    </location>
</feature>
<evidence type="ECO:0000313" key="3">
    <source>
        <dbReference type="EMBL" id="CAD9191371.1"/>
    </source>
</evidence>
<organism evidence="3">
    <name type="scientific">Alexandrium catenella</name>
    <name type="common">Red tide dinoflagellate</name>
    <name type="synonym">Gonyaulax catenella</name>
    <dbReference type="NCBI Taxonomy" id="2925"/>
    <lineage>
        <taxon>Eukaryota</taxon>
        <taxon>Sar</taxon>
        <taxon>Alveolata</taxon>
        <taxon>Dinophyceae</taxon>
        <taxon>Gonyaulacales</taxon>
        <taxon>Pyrocystaceae</taxon>
        <taxon>Alexandrium</taxon>
    </lineage>
</organism>
<reference evidence="3" key="1">
    <citation type="submission" date="2021-01" db="EMBL/GenBank/DDBJ databases">
        <authorList>
            <person name="Corre E."/>
            <person name="Pelletier E."/>
            <person name="Niang G."/>
            <person name="Scheremetjew M."/>
            <person name="Finn R."/>
            <person name="Kale V."/>
            <person name="Holt S."/>
            <person name="Cochrane G."/>
            <person name="Meng A."/>
            <person name="Brown T."/>
            <person name="Cohen L."/>
        </authorList>
    </citation>
    <scope>NUCLEOTIDE SEQUENCE</scope>
    <source>
        <strain evidence="3">OF101</strain>
    </source>
</reference>
<dbReference type="EMBL" id="HBGE01114236">
    <property type="protein sequence ID" value="CAD9191371.1"/>
    <property type="molecule type" value="Transcribed_RNA"/>
</dbReference>